<protein>
    <submittedName>
        <fullName evidence="1">Uncharacterized protein</fullName>
    </submittedName>
</protein>
<name>A0A8A1LYM0_AJECA</name>
<sequence>MPQLLEWIGVLNVTAAVKNGVQFYCVCERVYKYASMPDRHLKQLQHHDNTPTMGTHDPERVLVMKAAARTVAVGISGYLRVSGYQVS</sequence>
<dbReference type="AlphaFoldDB" id="A0A8A1LYM0"/>
<proteinExistence type="predicted"/>
<accession>A0A8A1LYM0</accession>
<reference evidence="1" key="1">
    <citation type="submission" date="2021-01" db="EMBL/GenBank/DDBJ databases">
        <title>Chromosome-level genome assembly of a human fungal pathogen reveals clustering of transcriptionally co-regulated genes.</title>
        <authorList>
            <person name="Voorhies M."/>
            <person name="Cohen S."/>
            <person name="Shea T.P."/>
            <person name="Petrus S."/>
            <person name="Munoz J.F."/>
            <person name="Poplawski S."/>
            <person name="Goldman W.E."/>
            <person name="Michael T."/>
            <person name="Cuomo C.A."/>
            <person name="Sil A."/>
            <person name="Beyhan S."/>
        </authorList>
    </citation>
    <scope>NUCLEOTIDE SEQUENCE</scope>
    <source>
        <strain evidence="1">WU24</strain>
    </source>
</reference>
<evidence type="ECO:0000313" key="1">
    <source>
        <dbReference type="EMBL" id="QSS59286.1"/>
    </source>
</evidence>
<dbReference type="Proteomes" id="UP000663671">
    <property type="component" value="Chromosome 2"/>
</dbReference>
<dbReference type="VEuPathDB" id="FungiDB:I7I51_08719"/>
<evidence type="ECO:0000313" key="2">
    <source>
        <dbReference type="Proteomes" id="UP000663671"/>
    </source>
</evidence>
<organism evidence="1 2">
    <name type="scientific">Ajellomyces capsulatus</name>
    <name type="common">Darling's disease fungus</name>
    <name type="synonym">Histoplasma capsulatum</name>
    <dbReference type="NCBI Taxonomy" id="5037"/>
    <lineage>
        <taxon>Eukaryota</taxon>
        <taxon>Fungi</taxon>
        <taxon>Dikarya</taxon>
        <taxon>Ascomycota</taxon>
        <taxon>Pezizomycotina</taxon>
        <taxon>Eurotiomycetes</taxon>
        <taxon>Eurotiomycetidae</taxon>
        <taxon>Onygenales</taxon>
        <taxon>Ajellomycetaceae</taxon>
        <taxon>Histoplasma</taxon>
    </lineage>
</organism>
<dbReference type="EMBL" id="CP069109">
    <property type="protein sequence ID" value="QSS59286.1"/>
    <property type="molecule type" value="Genomic_DNA"/>
</dbReference>
<gene>
    <name evidence="1" type="ORF">I7I51_08719</name>
</gene>